<dbReference type="OrthoDB" id="3071161at2759"/>
<protein>
    <submittedName>
        <fullName evidence="1">Uncharacterized protein</fullName>
    </submittedName>
</protein>
<name>A0A4S8MWT8_DENBC</name>
<dbReference type="EMBL" id="ML179036">
    <property type="protein sequence ID" value="THV07823.1"/>
    <property type="molecule type" value="Genomic_DNA"/>
</dbReference>
<organism evidence="1 2">
    <name type="scientific">Dendrothele bispora (strain CBS 962.96)</name>
    <dbReference type="NCBI Taxonomy" id="1314807"/>
    <lineage>
        <taxon>Eukaryota</taxon>
        <taxon>Fungi</taxon>
        <taxon>Dikarya</taxon>
        <taxon>Basidiomycota</taxon>
        <taxon>Agaricomycotina</taxon>
        <taxon>Agaricomycetes</taxon>
        <taxon>Agaricomycetidae</taxon>
        <taxon>Agaricales</taxon>
        <taxon>Agaricales incertae sedis</taxon>
        <taxon>Dendrothele</taxon>
    </lineage>
</organism>
<gene>
    <name evidence="1" type="ORF">K435DRAFT_788171</name>
</gene>
<proteinExistence type="predicted"/>
<evidence type="ECO:0000313" key="1">
    <source>
        <dbReference type="EMBL" id="THV07823.1"/>
    </source>
</evidence>
<sequence>MSRPRPRPRTQTHSHRGFFTSEKNLQRATYNAVLVYKVKDAYRRGRYRSRIRPLTHPAHRHKTHPLLQQWDVSINPRGHNRASQHLEFYDTPIGLAIRHLHSTRGIPITLWREVRSQEVVCSVCSCSFSRDGYIDHLSNDICRNWHVARQVKSLPSGAPAPPVITEPSESPFEEWFDHMAPSLIALIEWNSRVGIPRDVWTLVSTSEKHCPDCKLIIGINWYLDRLDSSEGKSPTCTTKTQSLLVNDESYSVRRSGFEI</sequence>
<dbReference type="AlphaFoldDB" id="A0A4S8MWT8"/>
<evidence type="ECO:0000313" key="2">
    <source>
        <dbReference type="Proteomes" id="UP000297245"/>
    </source>
</evidence>
<keyword evidence="2" id="KW-1185">Reference proteome</keyword>
<reference evidence="1 2" key="1">
    <citation type="journal article" date="2019" name="Nat. Ecol. Evol.">
        <title>Megaphylogeny resolves global patterns of mushroom evolution.</title>
        <authorList>
            <person name="Varga T."/>
            <person name="Krizsan K."/>
            <person name="Foldi C."/>
            <person name="Dima B."/>
            <person name="Sanchez-Garcia M."/>
            <person name="Sanchez-Ramirez S."/>
            <person name="Szollosi G.J."/>
            <person name="Szarkandi J.G."/>
            <person name="Papp V."/>
            <person name="Albert L."/>
            <person name="Andreopoulos W."/>
            <person name="Angelini C."/>
            <person name="Antonin V."/>
            <person name="Barry K.W."/>
            <person name="Bougher N.L."/>
            <person name="Buchanan P."/>
            <person name="Buyck B."/>
            <person name="Bense V."/>
            <person name="Catcheside P."/>
            <person name="Chovatia M."/>
            <person name="Cooper J."/>
            <person name="Damon W."/>
            <person name="Desjardin D."/>
            <person name="Finy P."/>
            <person name="Geml J."/>
            <person name="Haridas S."/>
            <person name="Hughes K."/>
            <person name="Justo A."/>
            <person name="Karasinski D."/>
            <person name="Kautmanova I."/>
            <person name="Kiss B."/>
            <person name="Kocsube S."/>
            <person name="Kotiranta H."/>
            <person name="LaButti K.M."/>
            <person name="Lechner B.E."/>
            <person name="Liimatainen K."/>
            <person name="Lipzen A."/>
            <person name="Lukacs Z."/>
            <person name="Mihaltcheva S."/>
            <person name="Morgado L.N."/>
            <person name="Niskanen T."/>
            <person name="Noordeloos M.E."/>
            <person name="Ohm R.A."/>
            <person name="Ortiz-Santana B."/>
            <person name="Ovrebo C."/>
            <person name="Racz N."/>
            <person name="Riley R."/>
            <person name="Savchenko A."/>
            <person name="Shiryaev A."/>
            <person name="Soop K."/>
            <person name="Spirin V."/>
            <person name="Szebenyi C."/>
            <person name="Tomsovsky M."/>
            <person name="Tulloss R.E."/>
            <person name="Uehling J."/>
            <person name="Grigoriev I.V."/>
            <person name="Vagvolgyi C."/>
            <person name="Papp T."/>
            <person name="Martin F.M."/>
            <person name="Miettinen O."/>
            <person name="Hibbett D.S."/>
            <person name="Nagy L.G."/>
        </authorList>
    </citation>
    <scope>NUCLEOTIDE SEQUENCE [LARGE SCALE GENOMIC DNA]</scope>
    <source>
        <strain evidence="1 2">CBS 962.96</strain>
    </source>
</reference>
<accession>A0A4S8MWT8</accession>
<dbReference type="Proteomes" id="UP000297245">
    <property type="component" value="Unassembled WGS sequence"/>
</dbReference>